<feature type="transmembrane region" description="Helical" evidence="2">
    <location>
        <begin position="507"/>
        <end position="530"/>
    </location>
</feature>
<feature type="compositionally biased region" description="Basic and acidic residues" evidence="1">
    <location>
        <begin position="1457"/>
        <end position="1467"/>
    </location>
</feature>
<feature type="region of interest" description="Disordered" evidence="1">
    <location>
        <begin position="765"/>
        <end position="861"/>
    </location>
</feature>
<sequence length="1525" mass="165910">MESCQWSTAVAWILILTTATIRQCTASGGVVSVCAELCTCTNQNFATVNCAFDSSTTNQTDAGRPQGVTTRFVLDGKLFIPSSATALNIKLIAGGQLAIYKDFFKQTNINHLFIDGSKSRTGVSDTAVEFHEGALCNNNGAFPEILIKNVGRLVMHRNVSCGAHLLNITDVKDVVLKTGFLSVDGAEICINNVNNLQIDSNAFGSFATSKLGVSFRLLSFRECNISVIMSDAFQANEIGHIEFINCRLTSLRQKAFSYMLLSDTVIFRGCYIHRIESQFMDGTGINELLLQSNTIVEIASGAFTVTSINTTVIDNHVIRTGKEWLHAITWENVTISGNSFGEFNSIVLEKENKRDGKTVHCYFGNNTITKALSNCFTFGQFCQIDAVHFGEVCECSFDDWLQKLFGNARSESSTKAILSSASCKVEESLRYCFNRSEAPPNDTIASTASQVNVQYFLSEFCKKGGSKKCSSYASAEEAHRKPPPLIPVEKIDSLDESNEGGFLMDNILWISIAAVCVIAILLLSFTACIYRRRMHSTRETITNQSASRQGTVMLYQHQAHARHPFSTADRRVIGSALAWIRESYDQKVWSEIDSPMQQLLAPSQSAGFVEEQVRVRLIGSILESLKRHEICGERIVALNDILFRQLGPPAPELVEAVQPGADPYDELGHIYDELQLNRMRTLGGTVAATAATQHVGLLGEYAAPLDHGAVTVVPEGIYSEPVLHDQRNAGNRNLISPYAIGDATVPRNSAGLATGNLPDVILLRPGTNTWKPGNNDEDIDDDDEDDGGDGEAERKTMLRPADCVDGSDTGPTYAISMKQLKRPHRGNTTPPPTPADAGGDEQPDGTDGNRSEHSGSSMQTVRIEDMTVADGSSDQRLDIDPFGATTVATDILIVNCAQLLVPAGTFRAIRSGFLPRTVRFVDIEQLTLESFAFESGSQTMGQITNPHDPHPILGPITLSFERCQLEEIPANVFHGAALRSVLFSATTIGAVRSLAIGSRFQEFLLSDTVIGHFARHSFKRAQMELLQLHNVTMTGAWASQAWQGLIVRIRISNETAWNVQPDILLERNLIDTFVVTSTASSFLVFPRNFSVHLQAFRIAQLATCDSTNVTFAAWQEIFFLQPFATTSRDDPDSYISVERFRYQEGCDAGGPDMALVIALATLLGVTILAAIIGGLLCWRHYRKRQRMLVLEQKLVQPVPRTYRETQILLKLETVASTEMGKFVLQCNKGASCRRGTFHDGILRVNMLGRWQLIGVFVANHQTLEAVRLLLRSQTVRFRIGTASTMPPPAGNSISFPFAADIPTPPLPPPLPVPPPAPPLPPAPPPEPIIPPTVASDAESISYGSYDDPGGIPAPGEPLLPRSVSSRPFGSTLPIVRRVRSIVVAAACEEITPTSPVEPTSRCSSIGVMLCSESMATPPPPPTTPPAPTLPMMPFAPPIPTTPDDADEEGVEDVSDEEGARMPDEAEVQRASSCATVSSSRQRPTIALATSSAKSRACVRQLPNSRTPATFVLPCANPPAPPAAVQ</sequence>
<reference evidence="5" key="1">
    <citation type="submission" date="2013-03" db="EMBL/GenBank/DDBJ databases">
        <title>The Genome Sequence of Anopheles dirus WRAIR2.</title>
        <authorList>
            <consortium name="The Broad Institute Genomics Platform"/>
            <person name="Neafsey D.E."/>
            <person name="Walton C."/>
            <person name="Walker B."/>
            <person name="Young S.K."/>
            <person name="Zeng Q."/>
            <person name="Gargeya S."/>
            <person name="Fitzgerald M."/>
            <person name="Haas B."/>
            <person name="Abouelleil A."/>
            <person name="Allen A.W."/>
            <person name="Alvarado L."/>
            <person name="Arachchi H.M."/>
            <person name="Berlin A.M."/>
            <person name="Chapman S.B."/>
            <person name="Gainer-Dewar J."/>
            <person name="Goldberg J."/>
            <person name="Griggs A."/>
            <person name="Gujja S."/>
            <person name="Hansen M."/>
            <person name="Howarth C."/>
            <person name="Imamovic A."/>
            <person name="Ireland A."/>
            <person name="Larimer J."/>
            <person name="McCowan C."/>
            <person name="Murphy C."/>
            <person name="Pearson M."/>
            <person name="Poon T.W."/>
            <person name="Priest M."/>
            <person name="Roberts A."/>
            <person name="Saif S."/>
            <person name="Shea T."/>
            <person name="Sisk P."/>
            <person name="Sykes S."/>
            <person name="Wortman J."/>
            <person name="Nusbaum C."/>
            <person name="Birren B."/>
        </authorList>
    </citation>
    <scope>NUCLEOTIDE SEQUENCE [LARGE SCALE GENOMIC DNA]</scope>
    <source>
        <strain evidence="5">WRAIR2</strain>
    </source>
</reference>
<feature type="transmembrane region" description="Helical" evidence="2">
    <location>
        <begin position="1153"/>
        <end position="1178"/>
    </location>
</feature>
<dbReference type="STRING" id="7168.A0A182N2D4"/>
<accession>A0A182N2D4</accession>
<feature type="compositionally biased region" description="Polar residues" evidence="1">
    <location>
        <begin position="1469"/>
        <end position="1493"/>
    </location>
</feature>
<reference evidence="4" key="2">
    <citation type="submission" date="2020-05" db="UniProtKB">
        <authorList>
            <consortium name="EnsemblMetazoa"/>
        </authorList>
    </citation>
    <scope>IDENTIFICATION</scope>
    <source>
        <strain evidence="4">WRAIR2</strain>
    </source>
</reference>
<evidence type="ECO:0000313" key="5">
    <source>
        <dbReference type="Proteomes" id="UP000075884"/>
    </source>
</evidence>
<dbReference type="Proteomes" id="UP000075884">
    <property type="component" value="Unassembled WGS sequence"/>
</dbReference>
<keyword evidence="3" id="KW-0732">Signal</keyword>
<feature type="region of interest" description="Disordered" evidence="1">
    <location>
        <begin position="1438"/>
        <end position="1494"/>
    </location>
</feature>
<evidence type="ECO:0000313" key="4">
    <source>
        <dbReference type="EnsemblMetazoa" id="ADIR001792-PA"/>
    </source>
</evidence>
<feature type="compositionally biased region" description="Acidic residues" evidence="1">
    <location>
        <begin position="1443"/>
        <end position="1456"/>
    </location>
</feature>
<evidence type="ECO:0000256" key="3">
    <source>
        <dbReference type="SAM" id="SignalP"/>
    </source>
</evidence>
<proteinExistence type="predicted"/>
<feature type="chain" id="PRO_5008129329" description="Right handed beta helix domain-containing protein" evidence="3">
    <location>
        <begin position="27"/>
        <end position="1525"/>
    </location>
</feature>
<evidence type="ECO:0000256" key="2">
    <source>
        <dbReference type="SAM" id="Phobius"/>
    </source>
</evidence>
<feature type="compositionally biased region" description="Acidic residues" evidence="1">
    <location>
        <begin position="775"/>
        <end position="790"/>
    </location>
</feature>
<keyword evidence="2" id="KW-0812">Transmembrane</keyword>
<dbReference type="Gene3D" id="3.80.10.10">
    <property type="entry name" value="Ribonuclease Inhibitor"/>
    <property type="match status" value="1"/>
</dbReference>
<keyword evidence="5" id="KW-1185">Reference proteome</keyword>
<name>A0A182N2D4_9DIPT</name>
<evidence type="ECO:0008006" key="6">
    <source>
        <dbReference type="Google" id="ProtNLM"/>
    </source>
</evidence>
<feature type="region of interest" description="Disordered" evidence="1">
    <location>
        <begin position="1339"/>
        <end position="1358"/>
    </location>
</feature>
<dbReference type="EnsemblMetazoa" id="ADIR001792-RA">
    <property type="protein sequence ID" value="ADIR001792-PA"/>
    <property type="gene ID" value="ADIR001792"/>
</dbReference>
<protein>
    <recommendedName>
        <fullName evidence="6">Right handed beta helix domain-containing protein</fullName>
    </recommendedName>
</protein>
<feature type="signal peptide" evidence="3">
    <location>
        <begin position="1"/>
        <end position="26"/>
    </location>
</feature>
<evidence type="ECO:0000256" key="1">
    <source>
        <dbReference type="SAM" id="MobiDB-lite"/>
    </source>
</evidence>
<organism evidence="4 5">
    <name type="scientific">Anopheles dirus</name>
    <dbReference type="NCBI Taxonomy" id="7168"/>
    <lineage>
        <taxon>Eukaryota</taxon>
        <taxon>Metazoa</taxon>
        <taxon>Ecdysozoa</taxon>
        <taxon>Arthropoda</taxon>
        <taxon>Hexapoda</taxon>
        <taxon>Insecta</taxon>
        <taxon>Pterygota</taxon>
        <taxon>Neoptera</taxon>
        <taxon>Endopterygota</taxon>
        <taxon>Diptera</taxon>
        <taxon>Nematocera</taxon>
        <taxon>Culicoidea</taxon>
        <taxon>Culicidae</taxon>
        <taxon>Anophelinae</taxon>
        <taxon>Anopheles</taxon>
    </lineage>
</organism>
<dbReference type="InterPro" id="IPR032675">
    <property type="entry name" value="LRR_dom_sf"/>
</dbReference>
<keyword evidence="2" id="KW-0472">Membrane</keyword>
<dbReference type="VEuPathDB" id="VectorBase:ADIR001792"/>
<feature type="compositionally biased region" description="Pro residues" evidence="1">
    <location>
        <begin position="1306"/>
        <end position="1330"/>
    </location>
</feature>
<keyword evidence="2" id="KW-1133">Transmembrane helix</keyword>
<dbReference type="SUPFAM" id="SSF52058">
    <property type="entry name" value="L domain-like"/>
    <property type="match status" value="1"/>
</dbReference>
<feature type="region of interest" description="Disordered" evidence="1">
    <location>
        <begin position="1306"/>
        <end position="1333"/>
    </location>
</feature>